<dbReference type="Pfam" id="PF14821">
    <property type="entry name" value="Thr_synth_N"/>
    <property type="match status" value="1"/>
</dbReference>
<dbReference type="EC" id="4.2.3.1" evidence="5"/>
<keyword evidence="17" id="KW-1185">Reference proteome</keyword>
<evidence type="ECO:0000256" key="5">
    <source>
        <dbReference type="ARBA" id="ARBA00013028"/>
    </source>
</evidence>
<keyword evidence="10" id="KW-0456">Lyase</keyword>
<comment type="cofactor">
    <cofactor evidence="1 12">
        <name>pyridoxal 5'-phosphate</name>
        <dbReference type="ChEBI" id="CHEBI:597326"/>
    </cofactor>
</comment>
<evidence type="ECO:0000256" key="4">
    <source>
        <dbReference type="ARBA" id="ARBA00005517"/>
    </source>
</evidence>
<evidence type="ECO:0000256" key="8">
    <source>
        <dbReference type="ARBA" id="ARBA00022697"/>
    </source>
</evidence>
<dbReference type="GO" id="GO:0004795">
    <property type="term" value="F:threonine synthase activity"/>
    <property type="evidence" value="ECO:0007669"/>
    <property type="project" value="UniProtKB-EC"/>
</dbReference>
<dbReference type="InterPro" id="IPR000634">
    <property type="entry name" value="Ser/Thr_deHydtase_PyrdxlP-BS"/>
</dbReference>
<dbReference type="InterPro" id="IPR004450">
    <property type="entry name" value="Thr_synthase-like"/>
</dbReference>
<evidence type="ECO:0000256" key="2">
    <source>
        <dbReference type="ARBA" id="ARBA00003648"/>
    </source>
</evidence>
<evidence type="ECO:0000256" key="6">
    <source>
        <dbReference type="ARBA" id="ARBA00018679"/>
    </source>
</evidence>
<evidence type="ECO:0000259" key="14">
    <source>
        <dbReference type="Pfam" id="PF00291"/>
    </source>
</evidence>
<dbReference type="GO" id="GO:0009088">
    <property type="term" value="P:threonine biosynthetic process"/>
    <property type="evidence" value="ECO:0007669"/>
    <property type="project" value="UniProtKB-KW"/>
</dbReference>
<dbReference type="CDD" id="cd01560">
    <property type="entry name" value="Thr-synth_2"/>
    <property type="match status" value="1"/>
</dbReference>
<dbReference type="InterPro" id="IPR029144">
    <property type="entry name" value="Thr_synth_N"/>
</dbReference>
<dbReference type="Gene3D" id="3.40.50.1100">
    <property type="match status" value="2"/>
</dbReference>
<dbReference type="SUPFAM" id="SSF53686">
    <property type="entry name" value="Tryptophan synthase beta subunit-like PLP-dependent enzymes"/>
    <property type="match status" value="1"/>
</dbReference>
<feature type="region of interest" description="Disordered" evidence="13">
    <location>
        <begin position="1"/>
        <end position="35"/>
    </location>
</feature>
<keyword evidence="8" id="KW-0791">Threonine biosynthesis</keyword>
<gene>
    <name evidence="16" type="ORF">D0Z07_1880</name>
</gene>
<keyword evidence="7" id="KW-0028">Amino-acid biosynthesis</keyword>
<dbReference type="InterPro" id="IPR001926">
    <property type="entry name" value="TrpB-like_PALP"/>
</dbReference>
<evidence type="ECO:0000313" key="17">
    <source>
        <dbReference type="Proteomes" id="UP000785200"/>
    </source>
</evidence>
<dbReference type="Pfam" id="PF24857">
    <property type="entry name" value="THR4_C"/>
    <property type="match status" value="1"/>
</dbReference>
<comment type="function">
    <text evidence="2">Catalyzes the gamma-elimination of phosphate from L-phosphohomoserine and the beta-addition of water to produce L-threonine.</text>
</comment>
<dbReference type="FunFam" id="3.90.1380.10:FF:000003">
    <property type="entry name" value="THR4p Threonine synthase"/>
    <property type="match status" value="1"/>
</dbReference>
<dbReference type="GO" id="GO:0030170">
    <property type="term" value="F:pyridoxal phosphate binding"/>
    <property type="evidence" value="ECO:0007669"/>
    <property type="project" value="InterPro"/>
</dbReference>
<dbReference type="OrthoDB" id="5203861at2759"/>
<dbReference type="Gene3D" id="3.90.1380.10">
    <property type="entry name" value="Threonine synthase, N-terminal domain"/>
    <property type="match status" value="1"/>
</dbReference>
<evidence type="ECO:0000256" key="7">
    <source>
        <dbReference type="ARBA" id="ARBA00022605"/>
    </source>
</evidence>
<sequence length="578" mass="63769">MPDSATPVGLAVPTRKPAPVPTEEPKDTTHTPSQRYLSTRGGSYGLSFEEVVLKGLAVDGGLFIPEEVPSLPRDWESKWLNLSFSELAFEILSLYISPSEIPSADLKEIINRSYSTFRAPETTPLVPLDEKDNLYLLELFHGPTFAFKDVALQLLGNLFEYFLVRRNQGKTGRERHHLTVVGATSGDTGSAAIYGLRGKKDVSVFILHPKGRVSPIQEAQMTTVLDANVHNLAVEGTFDDCQDTVKALFADPKINETLNLGAVNSINWARILAQTTYYFHAYFSLKRSPLYNPTQKVRYVVPTGNFGDILAGYFAKRMGLPAEKLVVATNENDILDRFWKTGHYEKKAVHGVEAEGGIAADGAKAHEDGVKETLSPAMDILVSSNFERLLWFLAYEYAAGAKMDEEWTKRQAGQEVESWLKHLKSKGGFSVQPEILEAAKKDFESERVSDAQTIGIIKLFYATPISNGTTNGTSGYKGGYILDPHSAIGVAASLRSINRAPDTYHVSLATAHPAKFSNAVELALKEEPGFSFDNVLPQEFVGLEKKEKRVIAVPRGAGWEGVRKIVEDEVEKELKSSR</sequence>
<name>A0A9P6VNF3_9HELO</name>
<evidence type="ECO:0000256" key="12">
    <source>
        <dbReference type="PIRSR" id="PIRSR604450-51"/>
    </source>
</evidence>
<evidence type="ECO:0000256" key="9">
    <source>
        <dbReference type="ARBA" id="ARBA00022898"/>
    </source>
</evidence>
<proteinExistence type="inferred from homology"/>
<keyword evidence="9 12" id="KW-0663">Pyridoxal phosphate</keyword>
<comment type="caution">
    <text evidence="16">The sequence shown here is derived from an EMBL/GenBank/DDBJ whole genome shotgun (WGS) entry which is preliminary data.</text>
</comment>
<protein>
    <recommendedName>
        <fullName evidence="6">Threonine synthase</fullName>
        <ecNumber evidence="5">4.2.3.1</ecNumber>
    </recommendedName>
</protein>
<feature type="domain" description="Threonine synthase N-terminal" evidence="15">
    <location>
        <begin position="35"/>
        <end position="114"/>
    </location>
</feature>
<dbReference type="InterPro" id="IPR036052">
    <property type="entry name" value="TrpB-like_PALP_sf"/>
</dbReference>
<dbReference type="InterPro" id="IPR037158">
    <property type="entry name" value="Thr_synth_N_sf"/>
</dbReference>
<dbReference type="PANTHER" id="PTHR42690:SF1">
    <property type="entry name" value="THREONINE SYNTHASE-LIKE 2"/>
    <property type="match status" value="1"/>
</dbReference>
<dbReference type="PROSITE" id="PS00165">
    <property type="entry name" value="DEHYDRATASE_SER_THR"/>
    <property type="match status" value="1"/>
</dbReference>
<evidence type="ECO:0000256" key="1">
    <source>
        <dbReference type="ARBA" id="ARBA00001933"/>
    </source>
</evidence>
<comment type="catalytic activity">
    <reaction evidence="11">
        <text>O-phospho-L-homoserine + H2O = L-threonine + phosphate</text>
        <dbReference type="Rhea" id="RHEA:10840"/>
        <dbReference type="ChEBI" id="CHEBI:15377"/>
        <dbReference type="ChEBI" id="CHEBI:43474"/>
        <dbReference type="ChEBI" id="CHEBI:57590"/>
        <dbReference type="ChEBI" id="CHEBI:57926"/>
        <dbReference type="EC" id="4.2.3.1"/>
    </reaction>
    <physiologicalReaction direction="left-to-right" evidence="11">
        <dbReference type="Rhea" id="RHEA:10841"/>
    </physiologicalReaction>
</comment>
<dbReference type="Proteomes" id="UP000785200">
    <property type="component" value="Unassembled WGS sequence"/>
</dbReference>
<evidence type="ECO:0000256" key="13">
    <source>
        <dbReference type="SAM" id="MobiDB-lite"/>
    </source>
</evidence>
<dbReference type="FunFam" id="3.40.50.1100:FF:000046">
    <property type="entry name" value="THR4p Threonine synthase"/>
    <property type="match status" value="1"/>
</dbReference>
<feature type="modified residue" description="N6-(pyridoxal phosphate)lysine" evidence="12">
    <location>
        <position position="148"/>
    </location>
</feature>
<dbReference type="NCBIfam" id="TIGR00260">
    <property type="entry name" value="thrC"/>
    <property type="match status" value="1"/>
</dbReference>
<evidence type="ECO:0000256" key="3">
    <source>
        <dbReference type="ARBA" id="ARBA00004979"/>
    </source>
</evidence>
<dbReference type="PANTHER" id="PTHR42690">
    <property type="entry name" value="THREONINE SYNTHASE FAMILY MEMBER"/>
    <property type="match status" value="1"/>
</dbReference>
<dbReference type="Pfam" id="PF00291">
    <property type="entry name" value="PALP"/>
    <property type="match status" value="1"/>
</dbReference>
<reference evidence="16" key="1">
    <citation type="submission" date="2019-07" db="EMBL/GenBank/DDBJ databases">
        <title>Hyphodiscus hymeniophilus genome sequencing and assembly.</title>
        <authorList>
            <person name="Kramer G."/>
            <person name="Nodwell J."/>
        </authorList>
    </citation>
    <scope>NUCLEOTIDE SEQUENCE</scope>
    <source>
        <strain evidence="16">ATCC 34498</strain>
    </source>
</reference>
<evidence type="ECO:0000313" key="16">
    <source>
        <dbReference type="EMBL" id="KAG0651233.1"/>
    </source>
</evidence>
<accession>A0A9P6VNF3</accession>
<comment type="similarity">
    <text evidence="4">Belongs to the threonine synthase family.</text>
</comment>
<organism evidence="16 17">
    <name type="scientific">Hyphodiscus hymeniophilus</name>
    <dbReference type="NCBI Taxonomy" id="353542"/>
    <lineage>
        <taxon>Eukaryota</taxon>
        <taxon>Fungi</taxon>
        <taxon>Dikarya</taxon>
        <taxon>Ascomycota</taxon>
        <taxon>Pezizomycotina</taxon>
        <taxon>Leotiomycetes</taxon>
        <taxon>Helotiales</taxon>
        <taxon>Hyphodiscaceae</taxon>
        <taxon>Hyphodiscus</taxon>
    </lineage>
</organism>
<dbReference type="InterPro" id="IPR051166">
    <property type="entry name" value="Threonine_Synthase"/>
</dbReference>
<evidence type="ECO:0000256" key="11">
    <source>
        <dbReference type="ARBA" id="ARBA00050436"/>
    </source>
</evidence>
<dbReference type="EMBL" id="VNKQ01000004">
    <property type="protein sequence ID" value="KAG0651233.1"/>
    <property type="molecule type" value="Genomic_DNA"/>
</dbReference>
<dbReference type="AlphaFoldDB" id="A0A9P6VNF3"/>
<evidence type="ECO:0000259" key="15">
    <source>
        <dbReference type="Pfam" id="PF14821"/>
    </source>
</evidence>
<evidence type="ECO:0000256" key="10">
    <source>
        <dbReference type="ARBA" id="ARBA00023239"/>
    </source>
</evidence>
<comment type="pathway">
    <text evidence="3">Amino-acid biosynthesis; L-threonine biosynthesis; L-threonine from L-aspartate: step 5/5.</text>
</comment>
<feature type="domain" description="Tryptophan synthase beta chain-like PALP" evidence="14">
    <location>
        <begin position="122"/>
        <end position="357"/>
    </location>
</feature>